<dbReference type="PANTHER" id="PTHR30446">
    <property type="entry name" value="RECOMBINATION PROTEIN RECR"/>
    <property type="match status" value="1"/>
</dbReference>
<dbReference type="Gene3D" id="1.10.8.420">
    <property type="entry name" value="RecR Domain 1"/>
    <property type="match status" value="1"/>
</dbReference>
<dbReference type="PROSITE" id="PS01300">
    <property type="entry name" value="RECR"/>
    <property type="match status" value="1"/>
</dbReference>
<dbReference type="GO" id="GO:0003677">
    <property type="term" value="F:DNA binding"/>
    <property type="evidence" value="ECO:0007669"/>
    <property type="project" value="UniProtKB-UniRule"/>
</dbReference>
<keyword evidence="6 7" id="KW-0234">DNA repair</keyword>
<dbReference type="Gene3D" id="3.30.60.80">
    <property type="match status" value="1"/>
</dbReference>
<dbReference type="RefSeq" id="WP_044663787.1">
    <property type="nucleotide sequence ID" value="NZ_CDRZ01000005.1"/>
</dbReference>
<evidence type="ECO:0000256" key="7">
    <source>
        <dbReference type="HAMAP-Rule" id="MF_00017"/>
    </source>
</evidence>
<comment type="function">
    <text evidence="7">May play a role in DNA repair. It seems to be involved in an RecBC-independent recombinational process of DNA repair. It may act with RecF and RecO.</text>
</comment>
<dbReference type="SMART" id="SM00493">
    <property type="entry name" value="TOPRIM"/>
    <property type="match status" value="1"/>
</dbReference>
<dbReference type="InterPro" id="IPR003583">
    <property type="entry name" value="Hlx-hairpin-Hlx_DNA-bd_motif"/>
</dbReference>
<proteinExistence type="inferred from homology"/>
<protein>
    <recommendedName>
        <fullName evidence="7">Recombination protein RecR</fullName>
    </recommendedName>
</protein>
<keyword evidence="5 7" id="KW-0233">DNA recombination</keyword>
<dbReference type="Proteomes" id="UP000046155">
    <property type="component" value="Unassembled WGS sequence"/>
</dbReference>
<evidence type="ECO:0000256" key="3">
    <source>
        <dbReference type="ARBA" id="ARBA00022771"/>
    </source>
</evidence>
<accession>A0A0B7MGQ9</accession>
<organism evidence="9 10">
    <name type="scientific">Syntrophaceticus schinkii</name>
    <dbReference type="NCBI Taxonomy" id="499207"/>
    <lineage>
        <taxon>Bacteria</taxon>
        <taxon>Bacillati</taxon>
        <taxon>Bacillota</taxon>
        <taxon>Clostridia</taxon>
        <taxon>Thermoanaerobacterales</taxon>
        <taxon>Thermoanaerobacterales Family III. Incertae Sedis</taxon>
        <taxon>Syntrophaceticus</taxon>
    </lineage>
</organism>
<keyword evidence="3 7" id="KW-0863">Zinc-finger</keyword>
<dbReference type="Pfam" id="PF21175">
    <property type="entry name" value="RecR_C"/>
    <property type="match status" value="1"/>
</dbReference>
<keyword evidence="4 7" id="KW-0862">Zinc</keyword>
<evidence type="ECO:0000313" key="9">
    <source>
        <dbReference type="EMBL" id="CEO87413.1"/>
    </source>
</evidence>
<dbReference type="InterPro" id="IPR006171">
    <property type="entry name" value="TOPRIM_dom"/>
</dbReference>
<evidence type="ECO:0000256" key="6">
    <source>
        <dbReference type="ARBA" id="ARBA00023204"/>
    </source>
</evidence>
<reference evidence="10" key="1">
    <citation type="submission" date="2015-01" db="EMBL/GenBank/DDBJ databases">
        <authorList>
            <person name="Manzoor Shahid"/>
            <person name="Zubair Saima"/>
        </authorList>
    </citation>
    <scope>NUCLEOTIDE SEQUENCE [LARGE SCALE GENOMIC DNA]</scope>
    <source>
        <strain evidence="10">Sp3</strain>
    </source>
</reference>
<feature type="zinc finger region" description="C4-type" evidence="7">
    <location>
        <begin position="58"/>
        <end position="73"/>
    </location>
</feature>
<feature type="domain" description="Toprim" evidence="8">
    <location>
        <begin position="81"/>
        <end position="176"/>
    </location>
</feature>
<dbReference type="OrthoDB" id="9802672at2"/>
<dbReference type="Gene3D" id="6.10.250.240">
    <property type="match status" value="1"/>
</dbReference>
<dbReference type="Pfam" id="PF02132">
    <property type="entry name" value="RecR_ZnF"/>
    <property type="match status" value="1"/>
</dbReference>
<dbReference type="GO" id="GO:0006310">
    <property type="term" value="P:DNA recombination"/>
    <property type="evidence" value="ECO:0007669"/>
    <property type="project" value="UniProtKB-UniRule"/>
</dbReference>
<dbReference type="NCBIfam" id="TIGR00615">
    <property type="entry name" value="recR"/>
    <property type="match status" value="1"/>
</dbReference>
<dbReference type="SMART" id="SM00278">
    <property type="entry name" value="HhH1"/>
    <property type="match status" value="1"/>
</dbReference>
<dbReference type="PANTHER" id="PTHR30446:SF0">
    <property type="entry name" value="RECOMBINATION PROTEIN RECR"/>
    <property type="match status" value="1"/>
</dbReference>
<dbReference type="Pfam" id="PF13662">
    <property type="entry name" value="Toprim_4"/>
    <property type="match status" value="1"/>
</dbReference>
<dbReference type="EMBL" id="CDRZ01000005">
    <property type="protein sequence ID" value="CEO87413.1"/>
    <property type="molecule type" value="Genomic_DNA"/>
</dbReference>
<comment type="similarity">
    <text evidence="7">Belongs to the RecR family.</text>
</comment>
<sequence length="199" mass="21884">MHLYPNSLAALIEALRKLPGIGPKTAQRLAIYLLHAPRGEADALARAITEAREKIFFCSVCGNITDMDPCELCRDERRDRSLLCVVEWPRDIIAFERTGEFPGVYHVLHGVLSPMDGVGPDDLKITELLHRLPKESTSEVILATNPNVEGEATAIYLAQLLKPLVPKVTRIAHGLPVGGDLEFADTATLSRSLLGRQEL</sequence>
<dbReference type="InterPro" id="IPR034137">
    <property type="entry name" value="TOPRIM_RecR"/>
</dbReference>
<name>A0A0B7MGQ9_9FIRM</name>
<keyword evidence="10" id="KW-1185">Reference proteome</keyword>
<dbReference type="Pfam" id="PF21176">
    <property type="entry name" value="RecR_HhH"/>
    <property type="match status" value="1"/>
</dbReference>
<evidence type="ECO:0000313" key="10">
    <source>
        <dbReference type="Proteomes" id="UP000046155"/>
    </source>
</evidence>
<dbReference type="InterPro" id="IPR023627">
    <property type="entry name" value="Rcmb_RecR"/>
</dbReference>
<dbReference type="PROSITE" id="PS50880">
    <property type="entry name" value="TOPRIM"/>
    <property type="match status" value="1"/>
</dbReference>
<evidence type="ECO:0000256" key="1">
    <source>
        <dbReference type="ARBA" id="ARBA00022723"/>
    </source>
</evidence>
<evidence type="ECO:0000256" key="5">
    <source>
        <dbReference type="ARBA" id="ARBA00023172"/>
    </source>
</evidence>
<dbReference type="SUPFAM" id="SSF111304">
    <property type="entry name" value="Recombination protein RecR"/>
    <property type="match status" value="1"/>
</dbReference>
<dbReference type="GO" id="GO:0008270">
    <property type="term" value="F:zinc ion binding"/>
    <property type="evidence" value="ECO:0007669"/>
    <property type="project" value="UniProtKB-KW"/>
</dbReference>
<dbReference type="GO" id="GO:0006281">
    <property type="term" value="P:DNA repair"/>
    <property type="evidence" value="ECO:0007669"/>
    <property type="project" value="UniProtKB-UniRule"/>
</dbReference>
<keyword evidence="1 7" id="KW-0479">Metal-binding</keyword>
<evidence type="ECO:0000256" key="4">
    <source>
        <dbReference type="ARBA" id="ARBA00022833"/>
    </source>
</evidence>
<evidence type="ECO:0000256" key="2">
    <source>
        <dbReference type="ARBA" id="ARBA00022763"/>
    </source>
</evidence>
<dbReference type="HAMAP" id="MF_00017">
    <property type="entry name" value="RecR"/>
    <property type="match status" value="1"/>
</dbReference>
<dbReference type="InterPro" id="IPR015967">
    <property type="entry name" value="Rcmb_RecR_Znf"/>
</dbReference>
<dbReference type="Gene3D" id="3.40.1360.10">
    <property type="match status" value="1"/>
</dbReference>
<dbReference type="AlphaFoldDB" id="A0A0B7MGQ9"/>
<evidence type="ECO:0000259" key="8">
    <source>
        <dbReference type="PROSITE" id="PS50880"/>
    </source>
</evidence>
<dbReference type="CDD" id="cd01025">
    <property type="entry name" value="TOPRIM_recR"/>
    <property type="match status" value="1"/>
</dbReference>
<gene>
    <name evidence="7 9" type="primary">recR</name>
    <name evidence="9" type="ORF">SSCH_1020018</name>
</gene>
<dbReference type="InterPro" id="IPR000093">
    <property type="entry name" value="DNA_Rcmb_RecR"/>
</dbReference>
<keyword evidence="2 7" id="KW-0227">DNA damage</keyword>